<dbReference type="EMBL" id="LSZO01000089">
    <property type="protein sequence ID" value="KXU38710.1"/>
    <property type="molecule type" value="Genomic_DNA"/>
</dbReference>
<sequence>MLGIGGRTVVEAKRRLTYAEFLAWAAYRRKTGTLHAGLRGDRQTALLALTVARIAGSKGLSLYDFLPHEQPPAPQAVDLDQALKEWY</sequence>
<reference evidence="2 3" key="1">
    <citation type="submission" date="2016-02" db="EMBL/GenBank/DDBJ databases">
        <authorList>
            <person name="Wen L."/>
            <person name="He K."/>
            <person name="Yang H."/>
        </authorList>
    </citation>
    <scope>NUCLEOTIDE SEQUENCE [LARGE SCALE GENOMIC DNA]</scope>
    <source>
        <strain evidence="2 3">CV58</strain>
    </source>
</reference>
<accession>A0A139SW96</accession>
<organism evidence="2 3">
    <name type="scientific">Ventosimonas gracilis</name>
    <dbReference type="NCBI Taxonomy" id="1680762"/>
    <lineage>
        <taxon>Bacteria</taxon>
        <taxon>Pseudomonadati</taxon>
        <taxon>Pseudomonadota</taxon>
        <taxon>Gammaproteobacteria</taxon>
        <taxon>Pseudomonadales</taxon>
        <taxon>Ventosimonadaceae</taxon>
        <taxon>Ventosimonas</taxon>
    </lineage>
</organism>
<dbReference type="InterPro" id="IPR009350">
    <property type="entry name" value="Phage_tail_T"/>
</dbReference>
<evidence type="ECO:0000259" key="1">
    <source>
        <dbReference type="Pfam" id="PF06223"/>
    </source>
</evidence>
<evidence type="ECO:0000313" key="3">
    <source>
        <dbReference type="Proteomes" id="UP000072660"/>
    </source>
</evidence>
<protein>
    <recommendedName>
        <fullName evidence="1">Minor tail T domain-containing protein</fullName>
    </recommendedName>
</protein>
<dbReference type="RefSeq" id="WP_068388686.1">
    <property type="nucleotide sequence ID" value="NZ_LSZO01000089.1"/>
</dbReference>
<feature type="domain" description="Minor tail T" evidence="1">
    <location>
        <begin position="17"/>
        <end position="86"/>
    </location>
</feature>
<proteinExistence type="predicted"/>
<keyword evidence="3" id="KW-1185">Reference proteome</keyword>
<dbReference type="AlphaFoldDB" id="A0A139SW96"/>
<dbReference type="Proteomes" id="UP000072660">
    <property type="component" value="Unassembled WGS sequence"/>
</dbReference>
<dbReference type="Pfam" id="PF06223">
    <property type="entry name" value="Phage_tail_T"/>
    <property type="match status" value="1"/>
</dbReference>
<dbReference type="OrthoDB" id="6628031at2"/>
<comment type="caution">
    <text evidence="2">The sequence shown here is derived from an EMBL/GenBank/DDBJ whole genome shotgun (WGS) entry which is preliminary data.</text>
</comment>
<gene>
    <name evidence="2" type="ORF">AXE65_12350</name>
</gene>
<evidence type="ECO:0000313" key="2">
    <source>
        <dbReference type="EMBL" id="KXU38710.1"/>
    </source>
</evidence>
<name>A0A139SW96_9GAMM</name>